<dbReference type="Proteomes" id="UP000245431">
    <property type="component" value="Chromosome PVE_r1"/>
</dbReference>
<dbReference type="Gene3D" id="1.10.443.10">
    <property type="entry name" value="Intergrase catalytic core"/>
    <property type="match status" value="1"/>
</dbReference>
<evidence type="ECO:0000256" key="4">
    <source>
        <dbReference type="ARBA" id="ARBA00023172"/>
    </source>
</evidence>
<dbReference type="InterPro" id="IPR044068">
    <property type="entry name" value="CB"/>
</dbReference>
<evidence type="ECO:0000256" key="5">
    <source>
        <dbReference type="PROSITE-ProRule" id="PRU01248"/>
    </source>
</evidence>
<evidence type="ECO:0000313" key="8">
    <source>
        <dbReference type="EMBL" id="SBW83015.1"/>
    </source>
</evidence>
<evidence type="ECO:0000256" key="1">
    <source>
        <dbReference type="ARBA" id="ARBA00008857"/>
    </source>
</evidence>
<evidence type="ECO:0000259" key="6">
    <source>
        <dbReference type="PROSITE" id="PS51898"/>
    </source>
</evidence>
<keyword evidence="3 5" id="KW-0238">DNA-binding</keyword>
<dbReference type="PROSITE" id="PS51900">
    <property type="entry name" value="CB"/>
    <property type="match status" value="1"/>
</dbReference>
<dbReference type="InterPro" id="IPR002104">
    <property type="entry name" value="Integrase_catalytic"/>
</dbReference>
<evidence type="ECO:0000256" key="2">
    <source>
        <dbReference type="ARBA" id="ARBA00022908"/>
    </source>
</evidence>
<dbReference type="PANTHER" id="PTHR30629:SF6">
    <property type="entry name" value="PROPHAGE INTEGRASE INTA-RELATED"/>
    <property type="match status" value="1"/>
</dbReference>
<dbReference type="CDD" id="cd00801">
    <property type="entry name" value="INT_P4_C"/>
    <property type="match status" value="1"/>
</dbReference>
<dbReference type="InterPro" id="IPR025166">
    <property type="entry name" value="Integrase_DNA_bind_dom"/>
</dbReference>
<dbReference type="PROSITE" id="PS51898">
    <property type="entry name" value="TYR_RECOMBINASE"/>
    <property type="match status" value="1"/>
</dbReference>
<dbReference type="SUPFAM" id="SSF56349">
    <property type="entry name" value="DNA breaking-rejoining enzymes"/>
    <property type="match status" value="1"/>
</dbReference>
<dbReference type="Pfam" id="PF00589">
    <property type="entry name" value="Phage_integrase"/>
    <property type="match status" value="1"/>
</dbReference>
<gene>
    <name evidence="8" type="primary">intA</name>
    <name evidence="8" type="ORF">PVE_R1G5134</name>
</gene>
<dbReference type="EMBL" id="LT599583">
    <property type="protein sequence ID" value="SBW83015.1"/>
    <property type="molecule type" value="Genomic_DNA"/>
</dbReference>
<feature type="domain" description="Core-binding (CB)" evidence="7">
    <location>
        <begin position="105"/>
        <end position="186"/>
    </location>
</feature>
<dbReference type="Pfam" id="PF13356">
    <property type="entry name" value="Arm-DNA-bind_3"/>
    <property type="match status" value="1"/>
</dbReference>
<keyword evidence="4" id="KW-0233">DNA recombination</keyword>
<keyword evidence="2" id="KW-0229">DNA integration</keyword>
<dbReference type="InterPro" id="IPR011010">
    <property type="entry name" value="DNA_brk_join_enz"/>
</dbReference>
<dbReference type="InterPro" id="IPR050808">
    <property type="entry name" value="Phage_Integrase"/>
</dbReference>
<dbReference type="InterPro" id="IPR053876">
    <property type="entry name" value="Phage_int_M"/>
</dbReference>
<dbReference type="RefSeq" id="WP_017847395.1">
    <property type="nucleotide sequence ID" value="NZ_AOUH01000021.1"/>
</dbReference>
<evidence type="ECO:0000256" key="3">
    <source>
        <dbReference type="ARBA" id="ARBA00023125"/>
    </source>
</evidence>
<name>A0A1D3K463_PSEVE</name>
<dbReference type="GO" id="GO:0003677">
    <property type="term" value="F:DNA binding"/>
    <property type="evidence" value="ECO:0007669"/>
    <property type="project" value="UniProtKB-UniRule"/>
</dbReference>
<dbReference type="PANTHER" id="PTHR30629">
    <property type="entry name" value="PROPHAGE INTEGRASE"/>
    <property type="match status" value="1"/>
</dbReference>
<dbReference type="GO" id="GO:0015074">
    <property type="term" value="P:DNA integration"/>
    <property type="evidence" value="ECO:0007669"/>
    <property type="project" value="UniProtKB-KW"/>
</dbReference>
<dbReference type="InterPro" id="IPR013762">
    <property type="entry name" value="Integrase-like_cat_sf"/>
</dbReference>
<feature type="domain" description="Tyr recombinase" evidence="6">
    <location>
        <begin position="209"/>
        <end position="386"/>
    </location>
</feature>
<dbReference type="Gene3D" id="3.30.160.390">
    <property type="entry name" value="Integrase, DNA-binding domain"/>
    <property type="match status" value="1"/>
</dbReference>
<comment type="similarity">
    <text evidence="1">Belongs to the 'phage' integrase family.</text>
</comment>
<proteinExistence type="inferred from homology"/>
<dbReference type="Pfam" id="PF22022">
    <property type="entry name" value="Phage_int_M"/>
    <property type="match status" value="1"/>
</dbReference>
<reference evidence="9" key="1">
    <citation type="submission" date="2016-07" db="EMBL/GenBank/DDBJ databases">
        <authorList>
            <person name="Florea S."/>
            <person name="Webb J.S."/>
            <person name="Jaromczyk J."/>
            <person name="Schardl C.L."/>
        </authorList>
    </citation>
    <scope>NUCLEOTIDE SEQUENCE [LARGE SCALE GENOMIC DNA]</scope>
    <source>
        <strain evidence="9">1YdBTEX2</strain>
    </source>
</reference>
<protein>
    <submittedName>
        <fullName evidence="8">Prophage CP4-57 integrase</fullName>
    </submittedName>
</protein>
<dbReference type="NCBIfam" id="NF007246">
    <property type="entry name" value="PRK09692.1"/>
    <property type="match status" value="1"/>
</dbReference>
<evidence type="ECO:0000313" key="9">
    <source>
        <dbReference type="Proteomes" id="UP000245431"/>
    </source>
</evidence>
<sequence length="417" mass="47179">MGAQATRLSDVKVKAAKPKEKDYILTDGNGLQMRVRINGSKLWNFNYIQPVTKKRINMGLGTFPEVSLAQARKRTVEARELVAQGLDPKEKRDAERHAKKAATEHTFANISTAWFELKKDSVTPAYAEDIWRSLTLHVFPDLATTPISAITAPKVINLLRPLESKGSLETVKRLTQRLNEIMTYGVNSGLIHANPLSGIRSVFKKPKKKNMAALAPDELRELMVAIANASIKRTTRCLIEWQLHTMTRPAEAATSRWADIDFEKKIWTIPAERMKKRRIHIIPLTEQALTLLEAIKPYSGHREYVFPADRDPRTHCNSQTANMALKRMGFEGRLVSHGMRSMASTILNEHGWDPELIEVALAHVDKDEVRSAYNRADYIERRRPMMAWWSEHIEQAATGSLSVSAFHATRGLNVVSM</sequence>
<dbReference type="InterPro" id="IPR010998">
    <property type="entry name" value="Integrase_recombinase_N"/>
</dbReference>
<dbReference type="InterPro" id="IPR038488">
    <property type="entry name" value="Integrase_DNA-bd_sf"/>
</dbReference>
<dbReference type="AlphaFoldDB" id="A0A1D3K463"/>
<evidence type="ECO:0000259" key="7">
    <source>
        <dbReference type="PROSITE" id="PS51900"/>
    </source>
</evidence>
<organism evidence="8 9">
    <name type="scientific">Pseudomonas veronii 1YdBTEX2</name>
    <dbReference type="NCBI Taxonomy" id="1295141"/>
    <lineage>
        <taxon>Bacteria</taxon>
        <taxon>Pseudomonadati</taxon>
        <taxon>Pseudomonadota</taxon>
        <taxon>Gammaproteobacteria</taxon>
        <taxon>Pseudomonadales</taxon>
        <taxon>Pseudomonadaceae</taxon>
        <taxon>Pseudomonas</taxon>
    </lineage>
</organism>
<dbReference type="Gene3D" id="1.10.150.130">
    <property type="match status" value="1"/>
</dbReference>
<accession>A0A1D3K463</accession>
<dbReference type="GO" id="GO:0006310">
    <property type="term" value="P:DNA recombination"/>
    <property type="evidence" value="ECO:0007669"/>
    <property type="project" value="UniProtKB-KW"/>
</dbReference>